<dbReference type="AlphaFoldDB" id="A0A538SCH9"/>
<proteinExistence type="predicted"/>
<gene>
    <name evidence="2" type="ORF">E6K71_05525</name>
</gene>
<comment type="caution">
    <text evidence="2">The sequence shown here is derived from an EMBL/GenBank/DDBJ whole genome shotgun (WGS) entry which is preliminary data.</text>
</comment>
<reference evidence="2 3" key="1">
    <citation type="journal article" date="2019" name="Nat. Microbiol.">
        <title>Mediterranean grassland soil C-N compound turnover is dependent on rainfall and depth, and is mediated by genomically divergent microorganisms.</title>
        <authorList>
            <person name="Diamond S."/>
            <person name="Andeer P.F."/>
            <person name="Li Z."/>
            <person name="Crits-Christoph A."/>
            <person name="Burstein D."/>
            <person name="Anantharaman K."/>
            <person name="Lane K.R."/>
            <person name="Thomas B.C."/>
            <person name="Pan C."/>
            <person name="Northen T.R."/>
            <person name="Banfield J.F."/>
        </authorList>
    </citation>
    <scope>NUCLEOTIDE SEQUENCE [LARGE SCALE GENOMIC DNA]</scope>
    <source>
        <strain evidence="2">WS_1</strain>
    </source>
</reference>
<sequence>MPQEILLAQRAIADSVTPHTPLDPGVPAASPTEETNPKLHRSVGKAFLMNLAIPGAGHLYAGEKRGFVHLGLEGMAWAAYLYYHDRGKAKEKEFETYADGHWDYTRWIQSNPQYQNSPEDSLIIYFRDHNRQQYYEDIGKISTYWDGWDTQDNRNFYRGIRARSNNFLKNAHTAVAGAFVNRIVSAVDILRVMKNKSHAALGEQTKIRFNMRTKPFARDNAFGFVVTRGLD</sequence>
<organism evidence="2 3">
    <name type="scientific">Eiseniibacteriota bacterium</name>
    <dbReference type="NCBI Taxonomy" id="2212470"/>
    <lineage>
        <taxon>Bacteria</taxon>
        <taxon>Candidatus Eiseniibacteriota</taxon>
    </lineage>
</organism>
<evidence type="ECO:0000313" key="3">
    <source>
        <dbReference type="Proteomes" id="UP000316292"/>
    </source>
</evidence>
<evidence type="ECO:0008006" key="4">
    <source>
        <dbReference type="Google" id="ProtNLM"/>
    </source>
</evidence>
<dbReference type="EMBL" id="VBOR01000061">
    <property type="protein sequence ID" value="TMQ49073.1"/>
    <property type="molecule type" value="Genomic_DNA"/>
</dbReference>
<protein>
    <recommendedName>
        <fullName evidence="4">DUF5683 domain-containing protein</fullName>
    </recommendedName>
</protein>
<evidence type="ECO:0000256" key="1">
    <source>
        <dbReference type="SAM" id="MobiDB-lite"/>
    </source>
</evidence>
<evidence type="ECO:0000313" key="2">
    <source>
        <dbReference type="EMBL" id="TMQ49073.1"/>
    </source>
</evidence>
<accession>A0A538SCH9</accession>
<dbReference type="Proteomes" id="UP000316292">
    <property type="component" value="Unassembled WGS sequence"/>
</dbReference>
<feature type="region of interest" description="Disordered" evidence="1">
    <location>
        <begin position="16"/>
        <end position="37"/>
    </location>
</feature>
<name>A0A538SCH9_UNCEI</name>